<dbReference type="VEuPathDB" id="FungiDB:RhiirFUN_018898"/>
<dbReference type="AlphaFoldDB" id="U9SSH2"/>
<protein>
    <submittedName>
        <fullName evidence="1">Uncharacterized protein</fullName>
    </submittedName>
</protein>
<reference evidence="1" key="1">
    <citation type="submission" date="2013-07" db="EMBL/GenBank/DDBJ databases">
        <title>The genome of an arbuscular mycorrhizal fungus provides insights into the evolution of the oldest plant symbiosis.</title>
        <authorList>
            <consortium name="DOE Joint Genome Institute"/>
            <person name="Tisserant E."/>
            <person name="Malbreil M."/>
            <person name="Kuo A."/>
            <person name="Kohler A."/>
            <person name="Symeonidi A."/>
            <person name="Balestrini R."/>
            <person name="Charron P."/>
            <person name="Duensing N."/>
            <person name="Frei-dit-Frey N."/>
            <person name="Gianinazzi-Pearson V."/>
            <person name="Gilbert B."/>
            <person name="Handa Y."/>
            <person name="Hijri M."/>
            <person name="Kaul R."/>
            <person name="Kawaguchi M."/>
            <person name="Krajinski F."/>
            <person name="Lammers P."/>
            <person name="Lapierre D."/>
            <person name="Masclaux F.G."/>
            <person name="Murat C."/>
            <person name="Morin E."/>
            <person name="Ndikumana S."/>
            <person name="Pagni M."/>
            <person name="Petitpierre D."/>
            <person name="Requena N."/>
            <person name="Rosikiewicz P."/>
            <person name="Riley R."/>
            <person name="Saito K."/>
            <person name="San Clemente H."/>
            <person name="Shapiro H."/>
            <person name="van Tuinen D."/>
            <person name="Becard G."/>
            <person name="Bonfante P."/>
            <person name="Paszkowski U."/>
            <person name="Shachar-Hill Y."/>
            <person name="Young J.P."/>
            <person name="Sanders I.R."/>
            <person name="Henrissat B."/>
            <person name="Rensing S.A."/>
            <person name="Grigoriev I.V."/>
            <person name="Corradi N."/>
            <person name="Roux C."/>
            <person name="Martin F."/>
        </authorList>
    </citation>
    <scope>NUCLEOTIDE SEQUENCE</scope>
    <source>
        <strain evidence="1">DAOM 197198</strain>
    </source>
</reference>
<dbReference type="HOGENOM" id="CLU_1939279_0_0_1"/>
<name>U9SSH2_RHIID</name>
<dbReference type="EMBL" id="KI299099">
    <property type="protein sequence ID" value="ERZ98031.1"/>
    <property type="molecule type" value="Genomic_DNA"/>
</dbReference>
<accession>U9SSH2</accession>
<proteinExistence type="predicted"/>
<gene>
    <name evidence="1" type="ORF">GLOINDRAFT_88689</name>
</gene>
<evidence type="ECO:0000313" key="1">
    <source>
        <dbReference type="EMBL" id="ERZ98031.1"/>
    </source>
</evidence>
<sequence>MLKELDEALRKEVIRHYNALPESQRIDLRQTFIQQRELLRSLLCDYIDRLRAEWPNHKKKRERIIDPIILVKIKFQRLYRYQQPEQPKQPDPNNELVDNGLSILSRIYNEEEVEKEEKEVGEVMLTSSDN</sequence>
<organism evidence="1">
    <name type="scientific">Rhizophagus irregularis (strain DAOM 181602 / DAOM 197198 / MUCL 43194)</name>
    <name type="common">Arbuscular mycorrhizal fungus</name>
    <name type="synonym">Glomus intraradices</name>
    <dbReference type="NCBI Taxonomy" id="747089"/>
    <lineage>
        <taxon>Eukaryota</taxon>
        <taxon>Fungi</taxon>
        <taxon>Fungi incertae sedis</taxon>
        <taxon>Mucoromycota</taxon>
        <taxon>Glomeromycotina</taxon>
        <taxon>Glomeromycetes</taxon>
        <taxon>Glomerales</taxon>
        <taxon>Glomeraceae</taxon>
        <taxon>Rhizophagus</taxon>
    </lineage>
</organism>